<organism evidence="6 7">
    <name type="scientific">Coprobacillus cateniformis</name>
    <dbReference type="NCBI Taxonomy" id="100884"/>
    <lineage>
        <taxon>Bacteria</taxon>
        <taxon>Bacillati</taxon>
        <taxon>Bacillota</taxon>
        <taxon>Erysipelotrichia</taxon>
        <taxon>Erysipelotrichales</taxon>
        <taxon>Coprobacillaceae</taxon>
        <taxon>Coprobacillus</taxon>
    </lineage>
</organism>
<dbReference type="CDD" id="cd02042">
    <property type="entry name" value="ParAB_family"/>
    <property type="match status" value="1"/>
</dbReference>
<dbReference type="Proteomes" id="UP000003157">
    <property type="component" value="Unassembled WGS sequence"/>
</dbReference>
<dbReference type="PANTHER" id="PTHR13696:SF99">
    <property type="entry name" value="COBYRINIC ACID AC-DIAMIDE SYNTHASE"/>
    <property type="match status" value="1"/>
</dbReference>
<comment type="caution">
    <text evidence="6">The sequence shown here is derived from an EMBL/GenBank/DDBJ whole genome shotgun (WGS) entry which is preliminary data.</text>
</comment>
<dbReference type="InterPro" id="IPR027417">
    <property type="entry name" value="P-loop_NTPase"/>
</dbReference>
<evidence type="ECO:0000256" key="3">
    <source>
        <dbReference type="ARBA" id="ARBA00062323"/>
    </source>
</evidence>
<name>E7GFK0_9FIRM</name>
<gene>
    <name evidence="6" type="ORF">HMPREF9488_03543</name>
</gene>
<comment type="similarity">
    <text evidence="1">Belongs to the ParA family.</text>
</comment>
<dbReference type="HOGENOM" id="CLU_037612_1_4_9"/>
<dbReference type="OrthoDB" id="9815116at2"/>
<feature type="domain" description="AAA" evidence="5">
    <location>
        <begin position="7"/>
        <end position="187"/>
    </location>
</feature>
<dbReference type="FunFam" id="3.40.50.300:FF:000285">
    <property type="entry name" value="Sporulation initiation inhibitor Soj"/>
    <property type="match status" value="1"/>
</dbReference>
<dbReference type="GeneID" id="78228472"/>
<evidence type="ECO:0000256" key="2">
    <source>
        <dbReference type="ARBA" id="ARBA00049360"/>
    </source>
</evidence>
<keyword evidence="7" id="KW-1185">Reference proteome</keyword>
<evidence type="ECO:0000313" key="6">
    <source>
        <dbReference type="EMBL" id="EFW03261.1"/>
    </source>
</evidence>
<dbReference type="Pfam" id="PF13614">
    <property type="entry name" value="AAA_31"/>
    <property type="match status" value="1"/>
</dbReference>
<comment type="subunit">
    <text evidence="3">Dimerizes in the presence of ATP but not ADP; ATP-binding is required for double-stranded (ds)DNA-binding. Interacts with DnaA.</text>
</comment>
<evidence type="ECO:0000313" key="7">
    <source>
        <dbReference type="Proteomes" id="UP000003157"/>
    </source>
</evidence>
<dbReference type="SUPFAM" id="SSF52540">
    <property type="entry name" value="P-loop containing nucleoside triphosphate hydrolases"/>
    <property type="match status" value="1"/>
</dbReference>
<proteinExistence type="inferred from homology"/>
<dbReference type="PANTHER" id="PTHR13696">
    <property type="entry name" value="P-LOOP CONTAINING NUCLEOSIDE TRIPHOSPHATE HYDROLASE"/>
    <property type="match status" value="1"/>
</dbReference>
<dbReference type="AlphaFoldDB" id="E7GFK0"/>
<evidence type="ECO:0000256" key="1">
    <source>
        <dbReference type="ARBA" id="ARBA00006976"/>
    </source>
</evidence>
<dbReference type="InterPro" id="IPR025669">
    <property type="entry name" value="AAA_dom"/>
</dbReference>
<dbReference type="InterPro" id="IPR050678">
    <property type="entry name" value="DNA_Partitioning_ATPase"/>
</dbReference>
<comment type="catalytic activity">
    <reaction evidence="2">
        <text>ATP + H2O = ADP + phosphate + H(+)</text>
        <dbReference type="Rhea" id="RHEA:13065"/>
        <dbReference type="ChEBI" id="CHEBI:15377"/>
        <dbReference type="ChEBI" id="CHEBI:15378"/>
        <dbReference type="ChEBI" id="CHEBI:30616"/>
        <dbReference type="ChEBI" id="CHEBI:43474"/>
        <dbReference type="ChEBI" id="CHEBI:456216"/>
    </reaction>
</comment>
<dbReference type="STRING" id="100884.GCA_000269565_00570"/>
<dbReference type="EMBL" id="ADKX01000049">
    <property type="protein sequence ID" value="EFW03261.1"/>
    <property type="molecule type" value="Genomic_DNA"/>
</dbReference>
<dbReference type="Gene3D" id="3.40.50.300">
    <property type="entry name" value="P-loop containing nucleotide triphosphate hydrolases"/>
    <property type="match status" value="1"/>
</dbReference>
<evidence type="ECO:0000259" key="5">
    <source>
        <dbReference type="Pfam" id="PF13614"/>
    </source>
</evidence>
<reference evidence="6 7" key="1">
    <citation type="submission" date="2010-12" db="EMBL/GenBank/DDBJ databases">
        <title>The Genome Sequence of Coprobacillus sp. strain 29_1.</title>
        <authorList>
            <consortium name="The Broad Institute Genome Sequencing Platform"/>
            <person name="Earl A."/>
            <person name="Ward D."/>
            <person name="Feldgarden M."/>
            <person name="Gevers D."/>
            <person name="Daigneault M."/>
            <person name="Sibley C.D."/>
            <person name="White A."/>
            <person name="Strauss J."/>
            <person name="Allen-Vercoe E."/>
            <person name="Young S.K."/>
            <person name="Zeng Q."/>
            <person name="Gargeya S."/>
            <person name="Fitzgerald M."/>
            <person name="Haas B."/>
            <person name="Abouelleil A."/>
            <person name="Alvarado L."/>
            <person name="Arachchi H.M."/>
            <person name="Berlin A."/>
            <person name="Brown A."/>
            <person name="Chapman S.B."/>
            <person name="Chen Z."/>
            <person name="Dunbar C."/>
            <person name="Freedman E."/>
            <person name="Gearin G."/>
            <person name="Gellesch M."/>
            <person name="Goldberg J."/>
            <person name="Griggs A."/>
            <person name="Gujja S."/>
            <person name="Heilman E."/>
            <person name="Heiman D."/>
            <person name="Howarth C."/>
            <person name="Larson L."/>
            <person name="Lui A."/>
            <person name="MacDonald P.J.P."/>
            <person name="Mehta T."/>
            <person name="Montmayeur A."/>
            <person name="Murphy C."/>
            <person name="Neiman D."/>
            <person name="Pearson M."/>
            <person name="Priest M."/>
            <person name="Roberts A."/>
            <person name="Saif S."/>
            <person name="Shea T."/>
            <person name="Shenoy N."/>
            <person name="Sisk P."/>
            <person name="Stolte C."/>
            <person name="Sykes S."/>
            <person name="White J."/>
            <person name="Yandava C."/>
            <person name="Nusbaum C."/>
            <person name="Birren B."/>
        </authorList>
    </citation>
    <scope>NUCLEOTIDE SEQUENCE [LARGE SCALE GENOMIC DNA]</scope>
    <source>
        <strain evidence="6 7">29_1</strain>
    </source>
</reference>
<dbReference type="eggNOG" id="COG1192">
    <property type="taxonomic scope" value="Bacteria"/>
</dbReference>
<accession>E7GFK0</accession>
<dbReference type="RefSeq" id="WP_008790625.1">
    <property type="nucleotide sequence ID" value="NZ_AKCB01000001.1"/>
</dbReference>
<protein>
    <recommendedName>
        <fullName evidence="4">Sporulation initiation inhibitor protein Soj</fullName>
    </recommendedName>
</protein>
<sequence>MQESKCKVIAITNQKGGVGKTTTTFNLGVALAKQGKRVLVVDVDPQSNLTTYAGWYDENELKYTLTDLMEQSMNDDEIKIKESILHHSENVDLIPSNLSLSALENSLTYAMSREYTLRNCLSSIKDDYDYILLDCQPSLGMLTINALASANSVIIPVQSEYFALRGMTDLFKIINKVRRQINPTLKIEGALLTLVDSRANLPKEIATQLKDNYGSILKLFNTQIPRAVKTAESTSSGGSVFSYDKSGRVANAYSSFAKEVLNDGKEHTKNATAKVR</sequence>
<evidence type="ECO:0000256" key="4">
    <source>
        <dbReference type="ARBA" id="ARBA00071824"/>
    </source>
</evidence>